<name>A0ABR8BVD3_APHFL</name>
<dbReference type="Proteomes" id="UP000606721">
    <property type="component" value="Unassembled WGS sequence"/>
</dbReference>
<reference evidence="1 2" key="1">
    <citation type="journal article" date="2020" name="ISME J.">
        <title>Comparative genomics reveals insights into cyanobacterial evolution and habitat adaptation.</title>
        <authorList>
            <person name="Chen M.Y."/>
            <person name="Teng W.K."/>
            <person name="Zhao L."/>
            <person name="Hu C.X."/>
            <person name="Zhou Y.K."/>
            <person name="Han B.P."/>
            <person name="Song L.R."/>
            <person name="Shu W.S."/>
        </authorList>
    </citation>
    <scope>NUCLEOTIDE SEQUENCE [LARGE SCALE GENOMIC DNA]</scope>
    <source>
        <strain evidence="1 2">FACHB-1040</strain>
    </source>
</reference>
<comment type="caution">
    <text evidence="1">The sequence shown here is derived from an EMBL/GenBank/DDBJ whole genome shotgun (WGS) entry which is preliminary data.</text>
</comment>
<protein>
    <submittedName>
        <fullName evidence="1">Uncharacterized protein</fullName>
    </submittedName>
</protein>
<proteinExistence type="predicted"/>
<sequence length="98" mass="11297">MMQCENLESRFYKGLRILVRNPGLVAVQLAFLDNGHHQRISECSKDRFSAVLGCSGKSYDVIYHNSFVYITIRFCLPKRKAESLAKKLNQALDDWQSK</sequence>
<gene>
    <name evidence="1" type="ORF">H6F99_11305</name>
</gene>
<organism evidence="1 2">
    <name type="scientific">Aphanizomenon flos-aquae FACHB-1040</name>
    <dbReference type="NCBI Taxonomy" id="2692887"/>
    <lineage>
        <taxon>Bacteria</taxon>
        <taxon>Bacillati</taxon>
        <taxon>Cyanobacteriota</taxon>
        <taxon>Cyanophyceae</taxon>
        <taxon>Nostocales</taxon>
        <taxon>Aphanizomenonaceae</taxon>
        <taxon>Aphanizomenon</taxon>
    </lineage>
</organism>
<evidence type="ECO:0000313" key="1">
    <source>
        <dbReference type="EMBL" id="MBD2278858.1"/>
    </source>
</evidence>
<evidence type="ECO:0000313" key="2">
    <source>
        <dbReference type="Proteomes" id="UP000606721"/>
    </source>
</evidence>
<accession>A0ABR8BVD3</accession>
<dbReference type="EMBL" id="JACJQT010000026">
    <property type="protein sequence ID" value="MBD2278858.1"/>
    <property type="molecule type" value="Genomic_DNA"/>
</dbReference>
<keyword evidence="2" id="KW-1185">Reference proteome</keyword>